<dbReference type="PANTHER" id="PTHR45733">
    <property type="entry name" value="FORMIN-J"/>
    <property type="match status" value="1"/>
</dbReference>
<feature type="region of interest" description="Disordered" evidence="1">
    <location>
        <begin position="1068"/>
        <end position="1095"/>
    </location>
</feature>
<dbReference type="PANTHER" id="PTHR45733:SF7">
    <property type="entry name" value="C2 TENSIN-TYPE DOMAIN-CONTAINING PROTEIN"/>
    <property type="match status" value="1"/>
</dbReference>
<accession>A0A8H6I9V7</accession>
<feature type="transmembrane region" description="Helical" evidence="2">
    <location>
        <begin position="723"/>
        <end position="744"/>
    </location>
</feature>
<keyword evidence="2" id="KW-0472">Membrane</keyword>
<gene>
    <name evidence="3" type="ORF">DFP72DRAFT_882417</name>
</gene>
<keyword evidence="2" id="KW-1133">Transmembrane helix</keyword>
<feature type="transmembrane region" description="Helical" evidence="2">
    <location>
        <begin position="682"/>
        <end position="708"/>
    </location>
</feature>
<feature type="transmembrane region" description="Helical" evidence="2">
    <location>
        <begin position="786"/>
        <end position="814"/>
    </location>
</feature>
<dbReference type="Proteomes" id="UP000521943">
    <property type="component" value="Unassembled WGS sequence"/>
</dbReference>
<feature type="compositionally biased region" description="Low complexity" evidence="1">
    <location>
        <begin position="283"/>
        <end position="292"/>
    </location>
</feature>
<feature type="compositionally biased region" description="Low complexity" evidence="1">
    <location>
        <begin position="141"/>
        <end position="161"/>
    </location>
</feature>
<feature type="compositionally biased region" description="Low complexity" evidence="1">
    <location>
        <begin position="340"/>
        <end position="531"/>
    </location>
</feature>
<feature type="compositionally biased region" description="Polar residues" evidence="1">
    <location>
        <begin position="532"/>
        <end position="546"/>
    </location>
</feature>
<evidence type="ECO:0000313" key="4">
    <source>
        <dbReference type="Proteomes" id="UP000521943"/>
    </source>
</evidence>
<name>A0A8H6I9V7_9AGAR</name>
<dbReference type="EMBL" id="JACGCI010000012">
    <property type="protein sequence ID" value="KAF6760522.1"/>
    <property type="molecule type" value="Genomic_DNA"/>
</dbReference>
<feature type="compositionally biased region" description="Polar residues" evidence="1">
    <location>
        <begin position="179"/>
        <end position="205"/>
    </location>
</feature>
<feature type="transmembrane region" description="Helical" evidence="2">
    <location>
        <begin position="34"/>
        <end position="54"/>
    </location>
</feature>
<feature type="compositionally biased region" description="Basic and acidic residues" evidence="1">
    <location>
        <begin position="1079"/>
        <end position="1095"/>
    </location>
</feature>
<evidence type="ECO:0000256" key="1">
    <source>
        <dbReference type="SAM" id="MobiDB-lite"/>
    </source>
</evidence>
<keyword evidence="2" id="KW-0812">Transmembrane</keyword>
<dbReference type="InterPro" id="IPR051144">
    <property type="entry name" value="Formin_homology_domain"/>
</dbReference>
<organism evidence="3 4">
    <name type="scientific">Ephemerocybe angulata</name>
    <dbReference type="NCBI Taxonomy" id="980116"/>
    <lineage>
        <taxon>Eukaryota</taxon>
        <taxon>Fungi</taxon>
        <taxon>Dikarya</taxon>
        <taxon>Basidiomycota</taxon>
        <taxon>Agaricomycotina</taxon>
        <taxon>Agaricomycetes</taxon>
        <taxon>Agaricomycetidae</taxon>
        <taxon>Agaricales</taxon>
        <taxon>Agaricineae</taxon>
        <taxon>Psathyrellaceae</taxon>
        <taxon>Ephemerocybe</taxon>
    </lineage>
</organism>
<feature type="transmembrane region" description="Helical" evidence="2">
    <location>
        <begin position="756"/>
        <end position="774"/>
    </location>
</feature>
<keyword evidence="4" id="KW-1185">Reference proteome</keyword>
<feature type="region of interest" description="Disordered" evidence="1">
    <location>
        <begin position="113"/>
        <end position="546"/>
    </location>
</feature>
<evidence type="ECO:0000256" key="2">
    <source>
        <dbReference type="SAM" id="Phobius"/>
    </source>
</evidence>
<feature type="compositionally biased region" description="Polar residues" evidence="1">
    <location>
        <begin position="1068"/>
        <end position="1078"/>
    </location>
</feature>
<evidence type="ECO:0000313" key="3">
    <source>
        <dbReference type="EMBL" id="KAF6760522.1"/>
    </source>
</evidence>
<sequence length="1095" mass="116120">MLQGRPRELLKGLLIQSRIKFVYDRITDTRYTRFYFILSGFTCLLLCALQGVILSDSAKAVEILTAAVEEADPPPHITILKDGELQVCDRIPDRRDASCIVLWLKDREASQSSGLSRREKRRLRRRQARPPNSSDSEDDNSNSGQSDGSNSNGQSSNSDSQSSDDERGLNAPKQAAPRVSTNSTGKLRPSSTVNTTAPRASTTVLRLNRKDTVRRRQVKGSKVGSSDGSNSDGQNSNDSQSDRNSSSGRRPSRTSTRTSTATASTTATQPTATVLKLKREDTLATLAASARSNLRRRQGQPPNSSSASEGDSPSGESDGNESVSSDDELAEAPPPPPPASTTSTTTVASSTSTSPSSSSSSTSSSTLSTVSTTTTRTSSASAPASSSSTTSTSTSTVPPSTTTSVTVSSTTSVTVSSSTTANGSTTVTISSSSSTAFPQSSSTFTATTAPSSSGSVSTASTASTKSTVTPSGSTSTTPATLSSSTDAATTSSQSTSTRATSSPSATTSASGTTTTGTSSTKGTPTSTSTTTEITGISLNQSSGVSPHSMSCIYSMSWLEEVLHDSQREDVALFFFELWLFGLGLAAILNESLPHLGAAFFGRVLAGAWASSRIHSAKALAAFYRNSIVASPCQGADLLGSLWEVRLAHTVPVVAFNIVGLLTKVYANVTFTRLGLSISLQKMYMLVLFFSVCLQLGSFFTAASMGLWIAKVGHGSFKALSQHLPLYLAAFVAVLVLVIPWFILGWKSVRNESRKRFGAYLALSMFLLGISGIMFSRDTYRTIFLSWSFFATITVTAFVLLVFAVITGLACFLNFGKGLSAYLQSNEKLEGEDFTPIYGEKRATMRRTMKPYPFVPFISEKTDPEWSAAKLQEARSNPKLAPVQTPSMKSSIRRAASRVQSAWSAYSADGVNAKGPPPLPKNLHLQVPPSTLLPNGRVPSGVSSIVPFQGLPFPPPSSIREAASPTVPTSGRDSIGSLIERLSPVSVPMTPQPYLPSRASSIRSIRQSPFPTIPVLNLPSRASSIRSIRKPPFNSTAPITNRQSGATSIMDNYLNPFQSAPSSARESMVSFVTSTTQEVSHSRGSPDIREVQRDVV</sequence>
<feature type="compositionally biased region" description="Basic residues" evidence="1">
    <location>
        <begin position="118"/>
        <end position="128"/>
    </location>
</feature>
<feature type="compositionally biased region" description="Low complexity" evidence="1">
    <location>
        <begin position="224"/>
        <end position="273"/>
    </location>
</feature>
<dbReference type="AlphaFoldDB" id="A0A8H6I9V7"/>
<dbReference type="OrthoDB" id="2684482at2759"/>
<proteinExistence type="predicted"/>
<reference evidence="3 4" key="1">
    <citation type="submission" date="2020-07" db="EMBL/GenBank/DDBJ databases">
        <title>Comparative genomics of pyrophilous fungi reveals a link between fire events and developmental genes.</title>
        <authorList>
            <consortium name="DOE Joint Genome Institute"/>
            <person name="Steindorff A.S."/>
            <person name="Carver A."/>
            <person name="Calhoun S."/>
            <person name="Stillman K."/>
            <person name="Liu H."/>
            <person name="Lipzen A."/>
            <person name="Pangilinan J."/>
            <person name="Labutti K."/>
            <person name="Bruns T.D."/>
            <person name="Grigoriev I.V."/>
        </authorList>
    </citation>
    <scope>NUCLEOTIDE SEQUENCE [LARGE SCALE GENOMIC DNA]</scope>
    <source>
        <strain evidence="3 4">CBS 144469</strain>
    </source>
</reference>
<feature type="compositionally biased region" description="Low complexity" evidence="1">
    <location>
        <begin position="301"/>
        <end position="322"/>
    </location>
</feature>
<protein>
    <submittedName>
        <fullName evidence="3">Uncharacterized protein</fullName>
    </submittedName>
</protein>
<comment type="caution">
    <text evidence="3">The sequence shown here is derived from an EMBL/GenBank/DDBJ whole genome shotgun (WGS) entry which is preliminary data.</text>
</comment>